<organism evidence="3 4">
    <name type="scientific">Cyanidiococcus yangmingshanensis</name>
    <dbReference type="NCBI Taxonomy" id="2690220"/>
    <lineage>
        <taxon>Eukaryota</taxon>
        <taxon>Rhodophyta</taxon>
        <taxon>Bangiophyceae</taxon>
        <taxon>Cyanidiales</taxon>
        <taxon>Cyanidiaceae</taxon>
        <taxon>Cyanidiococcus</taxon>
    </lineage>
</organism>
<dbReference type="Proteomes" id="UP000530660">
    <property type="component" value="Unassembled WGS sequence"/>
</dbReference>
<keyword evidence="4" id="KW-1185">Reference proteome</keyword>
<dbReference type="EMBL" id="VWRR01000017">
    <property type="protein sequence ID" value="KAF6000918.1"/>
    <property type="molecule type" value="Genomic_DNA"/>
</dbReference>
<dbReference type="GO" id="GO:0006406">
    <property type="term" value="P:mRNA export from nucleus"/>
    <property type="evidence" value="ECO:0007669"/>
    <property type="project" value="InterPro"/>
</dbReference>
<gene>
    <name evidence="3" type="primary">THO2</name>
    <name evidence="3" type="ORF">F1559_002796</name>
</gene>
<evidence type="ECO:0000259" key="2">
    <source>
        <dbReference type="Pfam" id="PF16134"/>
    </source>
</evidence>
<feature type="region of interest" description="Disordered" evidence="1">
    <location>
        <begin position="1"/>
        <end position="81"/>
    </location>
</feature>
<feature type="compositionally biased region" description="Basic and acidic residues" evidence="1">
    <location>
        <begin position="46"/>
        <end position="65"/>
    </location>
</feature>
<dbReference type="OrthoDB" id="29024at2759"/>
<comment type="caution">
    <text evidence="3">The sequence shown here is derived from an EMBL/GenBank/DDBJ whole genome shotgun (WGS) entry which is preliminary data.</text>
</comment>
<evidence type="ECO:0000313" key="4">
    <source>
        <dbReference type="Proteomes" id="UP000530660"/>
    </source>
</evidence>
<dbReference type="GO" id="GO:0000445">
    <property type="term" value="C:THO complex part of transcription export complex"/>
    <property type="evidence" value="ECO:0007669"/>
    <property type="project" value="TreeGrafter"/>
</dbReference>
<proteinExistence type="predicted"/>
<dbReference type="InterPro" id="IPR040007">
    <property type="entry name" value="Tho2"/>
</dbReference>
<feature type="domain" description="THO complex subunit 2 N-terminal" evidence="2">
    <location>
        <begin position="107"/>
        <end position="450"/>
    </location>
</feature>
<name>A0A7J7ID10_9RHOD</name>
<dbReference type="InterPro" id="IPR032302">
    <property type="entry name" value="THOC2_N"/>
</dbReference>
<dbReference type="GO" id="GO:0003729">
    <property type="term" value="F:mRNA binding"/>
    <property type="evidence" value="ECO:0007669"/>
    <property type="project" value="TreeGrafter"/>
</dbReference>
<dbReference type="PANTHER" id="PTHR21597">
    <property type="entry name" value="THO2 PROTEIN"/>
    <property type="match status" value="1"/>
</dbReference>
<protein>
    <submittedName>
        <fullName evidence="3">THO complex subunit 2</fullName>
    </submittedName>
</protein>
<evidence type="ECO:0000256" key="1">
    <source>
        <dbReference type="SAM" id="MobiDB-lite"/>
    </source>
</evidence>
<dbReference type="PANTHER" id="PTHR21597:SF0">
    <property type="entry name" value="THO COMPLEX SUBUNIT 2"/>
    <property type="match status" value="1"/>
</dbReference>
<dbReference type="AlphaFoldDB" id="A0A7J7ID10"/>
<accession>A0A7J7ID10</accession>
<sequence length="553" mass="61922">MPARKRRTTELERLGVGLEPEAPTRRRTRSRAAEVRLGSEPTENAHGSEIEGPHGEEKLETPTEHAKKRSSRRAVAQDDSPSDGAIDAVLVSVRDFFVRDAELAVSTADNEQQDWTQTLWQTRLEAVRAELEALAQACTRDESRQRFGEALARALWCLYLSVTLEKPKELGPSVASWPTWQRQRWQELLRLVSSQEWMTPATLGRWLPAEAWLRTGLVPTLNEREHWTRFLRRLHTRVNYTQPVFNAFCEQPQGFASLLCALTAWMESAGTRRTAEGVSVDMTPEEAVHTISDENLSVFQLEPNRITDLEIQLLIAAHEWKLRCRRDAAQQNIQPAVESAARSKTVSVDGDRQLASPSESKTISSVTDAHLEQYLIACLRRVPGRVVAQLLGFRLQQMQTASACVAYQRATSPERLPEAVFLAAARLIHENIVSLEQLWPHLLEGKVWMQGASRVSLSPQQSASTTLGVSRVFEAPRTNPAEFVGTGNELRTAAAYWDDLAAAIRSQTKELLRVRLVDRDSSTEKNVSKGAGSRTEGSLCSCLNRDGHCNESH</sequence>
<reference evidence="3 4" key="1">
    <citation type="journal article" date="2020" name="J. Phycol.">
        <title>Comparative genome analysis reveals Cyanidiococcus gen. nov., a new extremophilic red algal genus sister to Cyanidioschyzon (Cyanidioschyzonaceae, Rhodophyta).</title>
        <authorList>
            <person name="Liu S.-L."/>
            <person name="Chiang Y.-R."/>
            <person name="Yoon H.S."/>
            <person name="Fu H.-Y."/>
        </authorList>
    </citation>
    <scope>NUCLEOTIDE SEQUENCE [LARGE SCALE GENOMIC DNA]</scope>
    <source>
        <strain evidence="3 4">THAL066</strain>
    </source>
</reference>
<dbReference type="GO" id="GO:0006397">
    <property type="term" value="P:mRNA processing"/>
    <property type="evidence" value="ECO:0007669"/>
    <property type="project" value="InterPro"/>
</dbReference>
<dbReference type="Pfam" id="PF16134">
    <property type="entry name" value="THOC2_N"/>
    <property type="match status" value="1"/>
</dbReference>
<evidence type="ECO:0000313" key="3">
    <source>
        <dbReference type="EMBL" id="KAF6000918.1"/>
    </source>
</evidence>